<dbReference type="Pfam" id="PF06585">
    <property type="entry name" value="JHBP"/>
    <property type="match status" value="1"/>
</dbReference>
<dbReference type="SMART" id="SM00700">
    <property type="entry name" value="JHBP"/>
    <property type="match status" value="2"/>
</dbReference>
<evidence type="ECO:0000313" key="5">
    <source>
        <dbReference type="EMBL" id="KAF2902024.1"/>
    </source>
</evidence>
<evidence type="ECO:0000256" key="3">
    <source>
        <dbReference type="ARBA" id="ARBA00060902"/>
    </source>
</evidence>
<dbReference type="EMBL" id="VTPC01001415">
    <property type="protein sequence ID" value="KAF2902024.1"/>
    <property type="molecule type" value="Genomic_DNA"/>
</dbReference>
<accession>A0A8K0GJA0</accession>
<sequence>MKINELVVLICLFVMGKCGTVPSYIHVCYRDDPQLSKCITNSIIALLPRLRVGIPELNVPPLEPLALPGASLDRTSGSTHFKVNLSNTLVTGASEFTILELKPKVAQNYFRFKVNHPKIYYNGDHNIDSKILFLELKGNGKYHLNITNFAYECILKGDVIAENGTKHLKFQKMEIKIGFESATILLENLFNGDPVLGKAANDAINDNIGLFFEELRPNFEQVLNSVNALVPRLKVGIPELNVPSLDPLILQGTSLDTSSGSTHLKVKLANIQVTGASDFTILEITPKVSKNYFRFKVNHPNIYVEGDYEIDSKILILELKGKGRFHLNITDFAYDSILKGEVVTENGVKHLKFEKMKMKIGFGSGNILLENLFNGDPVLGKGANDAINDNIGTFFEELRPNFEDVLSTRFTDTANKITETFEYEDLFPKSS</sequence>
<feature type="chain" id="PRO_5035457484" evidence="4">
    <location>
        <begin position="21"/>
        <end position="431"/>
    </location>
</feature>
<reference evidence="5" key="1">
    <citation type="submission" date="2019-08" db="EMBL/GenBank/DDBJ databases">
        <title>The genome of the North American firefly Photinus pyralis.</title>
        <authorList>
            <consortium name="Photinus pyralis genome working group"/>
            <person name="Fallon T.R."/>
            <person name="Sander Lower S.E."/>
            <person name="Weng J.-K."/>
        </authorList>
    </citation>
    <scope>NUCLEOTIDE SEQUENCE</scope>
    <source>
        <strain evidence="5">TRF0915ILg1</strain>
        <tissue evidence="5">Whole body</tissue>
    </source>
</reference>
<proteinExistence type="inferred from homology"/>
<dbReference type="GO" id="GO:0005615">
    <property type="term" value="C:extracellular space"/>
    <property type="evidence" value="ECO:0007669"/>
    <property type="project" value="TreeGrafter"/>
</dbReference>
<evidence type="ECO:0000256" key="4">
    <source>
        <dbReference type="SAM" id="SignalP"/>
    </source>
</evidence>
<feature type="signal peptide" evidence="4">
    <location>
        <begin position="1"/>
        <end position="20"/>
    </location>
</feature>
<dbReference type="Proteomes" id="UP000801492">
    <property type="component" value="Unassembled WGS sequence"/>
</dbReference>
<protein>
    <submittedName>
        <fullName evidence="5">Uncharacterized protein</fullName>
    </submittedName>
</protein>
<dbReference type="PANTHER" id="PTHR11008:SF39">
    <property type="entry name" value="CIRCADIAN CLOCK-CONTROLLED PROTEIN-LIKE PROTEIN"/>
    <property type="match status" value="1"/>
</dbReference>
<dbReference type="InterPro" id="IPR010562">
    <property type="entry name" value="Haemolymph_juvenile_hormone-bd"/>
</dbReference>
<gene>
    <name evidence="5" type="ORF">ILUMI_04161</name>
</gene>
<organism evidence="5 6">
    <name type="scientific">Ignelater luminosus</name>
    <name type="common">Cucubano</name>
    <name type="synonym">Pyrophorus luminosus</name>
    <dbReference type="NCBI Taxonomy" id="2038154"/>
    <lineage>
        <taxon>Eukaryota</taxon>
        <taxon>Metazoa</taxon>
        <taxon>Ecdysozoa</taxon>
        <taxon>Arthropoda</taxon>
        <taxon>Hexapoda</taxon>
        <taxon>Insecta</taxon>
        <taxon>Pterygota</taxon>
        <taxon>Neoptera</taxon>
        <taxon>Endopterygota</taxon>
        <taxon>Coleoptera</taxon>
        <taxon>Polyphaga</taxon>
        <taxon>Elateriformia</taxon>
        <taxon>Elateroidea</taxon>
        <taxon>Elateridae</taxon>
        <taxon>Agrypninae</taxon>
        <taxon>Pyrophorini</taxon>
        <taxon>Ignelater</taxon>
    </lineage>
</organism>
<dbReference type="GO" id="GO:0007623">
    <property type="term" value="P:circadian rhythm"/>
    <property type="evidence" value="ECO:0007669"/>
    <property type="project" value="UniProtKB-ARBA"/>
</dbReference>
<dbReference type="PANTHER" id="PTHR11008">
    <property type="entry name" value="PROTEIN TAKEOUT-LIKE PROTEIN"/>
    <property type="match status" value="1"/>
</dbReference>
<evidence type="ECO:0000313" key="6">
    <source>
        <dbReference type="Proteomes" id="UP000801492"/>
    </source>
</evidence>
<keyword evidence="6" id="KW-1185">Reference proteome</keyword>
<keyword evidence="2" id="KW-0090">Biological rhythms</keyword>
<keyword evidence="1 4" id="KW-0732">Signal</keyword>
<name>A0A8K0GJA0_IGNLU</name>
<dbReference type="OrthoDB" id="8182977at2759"/>
<dbReference type="Gene3D" id="3.15.10.30">
    <property type="entry name" value="Haemolymph juvenile hormone binding protein"/>
    <property type="match status" value="2"/>
</dbReference>
<evidence type="ECO:0000256" key="1">
    <source>
        <dbReference type="ARBA" id="ARBA00022729"/>
    </source>
</evidence>
<dbReference type="AlphaFoldDB" id="A0A8K0GJA0"/>
<comment type="similarity">
    <text evidence="3">Belongs to the TO family.</text>
</comment>
<dbReference type="FunFam" id="3.15.10.30:FF:000001">
    <property type="entry name" value="Takeout-like protein 1"/>
    <property type="match status" value="2"/>
</dbReference>
<dbReference type="InterPro" id="IPR038606">
    <property type="entry name" value="To_sf"/>
</dbReference>
<evidence type="ECO:0000256" key="2">
    <source>
        <dbReference type="ARBA" id="ARBA00023108"/>
    </source>
</evidence>
<comment type="caution">
    <text evidence="5">The sequence shown here is derived from an EMBL/GenBank/DDBJ whole genome shotgun (WGS) entry which is preliminary data.</text>
</comment>